<protein>
    <submittedName>
        <fullName evidence="2">Uncharacterized protein</fullName>
    </submittedName>
</protein>
<name>A0ABQ3SU58_9ACTN</name>
<evidence type="ECO:0000313" key="2">
    <source>
        <dbReference type="EMBL" id="GHI71676.1"/>
    </source>
</evidence>
<comment type="caution">
    <text evidence="2">The sequence shown here is derived from an EMBL/GenBank/DDBJ whole genome shotgun (WGS) entry which is preliminary data.</text>
</comment>
<dbReference type="GeneID" id="95589913"/>
<feature type="region of interest" description="Disordered" evidence="1">
    <location>
        <begin position="1"/>
        <end position="34"/>
    </location>
</feature>
<proteinExistence type="predicted"/>
<gene>
    <name evidence="2" type="ORF">Snoj_55940</name>
</gene>
<reference evidence="3" key="1">
    <citation type="submission" date="2023-07" db="EMBL/GenBank/DDBJ databases">
        <title>Whole genome shotgun sequence of Streptomyces nojiriensis NBRC 13794.</title>
        <authorList>
            <person name="Komaki H."/>
            <person name="Tamura T."/>
        </authorList>
    </citation>
    <scope>NUCLEOTIDE SEQUENCE [LARGE SCALE GENOMIC DNA]</scope>
    <source>
        <strain evidence="3">NBRC 13794</strain>
    </source>
</reference>
<evidence type="ECO:0000313" key="3">
    <source>
        <dbReference type="Proteomes" id="UP000613974"/>
    </source>
</evidence>
<dbReference type="RefSeq" id="WP_189747820.1">
    <property type="nucleotide sequence ID" value="NZ_BMRL01000030.1"/>
</dbReference>
<keyword evidence="3" id="KW-1185">Reference proteome</keyword>
<organism evidence="2 3">
    <name type="scientific">Streptomyces nojiriensis</name>
    <dbReference type="NCBI Taxonomy" id="66374"/>
    <lineage>
        <taxon>Bacteria</taxon>
        <taxon>Bacillati</taxon>
        <taxon>Actinomycetota</taxon>
        <taxon>Actinomycetes</taxon>
        <taxon>Kitasatosporales</taxon>
        <taxon>Streptomycetaceae</taxon>
        <taxon>Streptomyces</taxon>
    </lineage>
</organism>
<evidence type="ECO:0000256" key="1">
    <source>
        <dbReference type="SAM" id="MobiDB-lite"/>
    </source>
</evidence>
<dbReference type="Proteomes" id="UP000613974">
    <property type="component" value="Unassembled WGS sequence"/>
</dbReference>
<dbReference type="EMBL" id="BNEC01000005">
    <property type="protein sequence ID" value="GHI71676.1"/>
    <property type="molecule type" value="Genomic_DNA"/>
</dbReference>
<sequence>MTQKTASGNAVKAAVKAGPEQALPSTGGSGGQAQFNPEMAAQTFDFRGHGIFDGEVKLPGFGGAWAMVLANVTEFSPVTDKPILGSAVVTLHNVAPQDGGWVKVRMEARWPEDLSIRVQFMWFL</sequence>
<accession>A0ABQ3SU58</accession>